<organism evidence="1 2">
    <name type="scientific">Listeria cornellensis FSL F6-0969</name>
    <dbReference type="NCBI Taxonomy" id="1265820"/>
    <lineage>
        <taxon>Bacteria</taxon>
        <taxon>Bacillati</taxon>
        <taxon>Bacillota</taxon>
        <taxon>Bacilli</taxon>
        <taxon>Bacillales</taxon>
        <taxon>Listeriaceae</taxon>
        <taxon>Listeria</taxon>
    </lineage>
</organism>
<gene>
    <name evidence="1" type="ORF">PCORN_18896</name>
</gene>
<dbReference type="EMBL" id="AODE01000057">
    <property type="protein sequence ID" value="EUJ24012.1"/>
    <property type="molecule type" value="Genomic_DNA"/>
</dbReference>
<sequence length="96" mass="10855">LTAVWKQANSIPVDPVNPVTPVTPSIPVTPALPNHQHTVENKGYQTVQKISKQPAKKIKNKHKQLEKITQDRRNIEYSIANARGPVYNEWFGTFGR</sequence>
<evidence type="ECO:0000313" key="2">
    <source>
        <dbReference type="Proteomes" id="UP000019254"/>
    </source>
</evidence>
<comment type="caution">
    <text evidence="1">The sequence shown here is derived from an EMBL/GenBank/DDBJ whole genome shotgun (WGS) entry which is preliminary data.</text>
</comment>
<feature type="non-terminal residue" evidence="1">
    <location>
        <position position="1"/>
    </location>
</feature>
<keyword evidence="2" id="KW-1185">Reference proteome</keyword>
<proteinExistence type="predicted"/>
<name>W7BDJ3_9LIST</name>
<dbReference type="STRING" id="1265820.PCORN_18896"/>
<reference evidence="1 2" key="1">
    <citation type="journal article" date="2014" name="Int. J. Syst. Evol. Microbiol.">
        <title>Listeria floridensis sp. nov., Listeria aquatica sp. nov., Listeria cornellensis sp. nov., Listeria riparia sp. nov. and Listeria grandensis sp. nov., from agricultural and natural environments.</title>
        <authorList>
            <person name="den Bakker H.C."/>
            <person name="Warchocki S."/>
            <person name="Wright E.M."/>
            <person name="Allred A.F."/>
            <person name="Ahlstrom C."/>
            <person name="Manuel C.S."/>
            <person name="Stasiewicz M.J."/>
            <person name="Burrell A."/>
            <person name="Roof S."/>
            <person name="Strawn L."/>
            <person name="Fortes E.D."/>
            <person name="Nightingale K.K."/>
            <person name="Kephart D."/>
            <person name="Wiedmann M."/>
        </authorList>
    </citation>
    <scope>NUCLEOTIDE SEQUENCE [LARGE SCALE GENOMIC DNA]</scope>
    <source>
        <strain evidence="2">FSL F6-969</strain>
    </source>
</reference>
<protein>
    <submittedName>
        <fullName evidence="1">Uncharacterized protein</fullName>
    </submittedName>
</protein>
<accession>W7BDJ3</accession>
<dbReference type="AlphaFoldDB" id="W7BDJ3"/>
<dbReference type="Proteomes" id="UP000019254">
    <property type="component" value="Unassembled WGS sequence"/>
</dbReference>
<evidence type="ECO:0000313" key="1">
    <source>
        <dbReference type="EMBL" id="EUJ24012.1"/>
    </source>
</evidence>